<dbReference type="Proteomes" id="UP001500920">
    <property type="component" value="Unassembled WGS sequence"/>
</dbReference>
<dbReference type="PANTHER" id="PTHR30404:SF0">
    <property type="entry name" value="N-ACETYLMURAMOYL-L-ALANINE AMIDASE AMIC"/>
    <property type="match status" value="1"/>
</dbReference>
<evidence type="ECO:0000259" key="3">
    <source>
        <dbReference type="SMART" id="SM00646"/>
    </source>
</evidence>
<dbReference type="SUPFAM" id="SSF53187">
    <property type="entry name" value="Zn-dependent exopeptidases"/>
    <property type="match status" value="1"/>
</dbReference>
<dbReference type="Gene3D" id="2.30.30.40">
    <property type="entry name" value="SH3 Domains"/>
    <property type="match status" value="1"/>
</dbReference>
<sequence>MSKVIALDIGHGNNTFPPGKGVYKDGKGYAEFDFNNKLGKRVKRLLEHNGFKVIMAQPFDSKDVYLVNRTNYYDSKRPDLGISLHANAGTSSANGRCAFYWYTSSQGKQFATNIINNMKGKGYSVHGNGLHAAQYNSWTNLHIIRESTTFPMVLVEHGFMTNNLDFPLIFGDKQGRYITDMADCDVKAVCDYFGVPFKTLSDTGAPAPEEEWQTNQYGTQYLKTNGTFKVGGTRIMSRIGSPFLSAPEGGYANPGWSTEYSYLLRQDNHIWIEYYVNGQTKYLPVKTWNSVTGEVGTDWGTFS</sequence>
<keyword evidence="5" id="KW-1185">Reference proteome</keyword>
<keyword evidence="2" id="KW-0961">Cell wall biogenesis/degradation</keyword>
<dbReference type="RefSeq" id="WP_344702396.1">
    <property type="nucleotide sequence ID" value="NZ_BAABCK010000021.1"/>
</dbReference>
<organism evidence="4 5">
    <name type="scientific">Salinicoccus jeotgali</name>
    <dbReference type="NCBI Taxonomy" id="381634"/>
    <lineage>
        <taxon>Bacteria</taxon>
        <taxon>Bacillati</taxon>
        <taxon>Bacillota</taxon>
        <taxon>Bacilli</taxon>
        <taxon>Bacillales</taxon>
        <taxon>Staphylococcaceae</taxon>
        <taxon>Salinicoccus</taxon>
    </lineage>
</organism>
<dbReference type="InterPro" id="IPR003646">
    <property type="entry name" value="SH3-like_bac-type"/>
</dbReference>
<dbReference type="SMART" id="SM00646">
    <property type="entry name" value="Ami_3"/>
    <property type="match status" value="1"/>
</dbReference>
<name>A0ABP7ERG3_9STAP</name>
<dbReference type="InterPro" id="IPR050695">
    <property type="entry name" value="N-acetylmuramoyl_amidase_3"/>
</dbReference>
<dbReference type="Gene3D" id="3.40.630.40">
    <property type="entry name" value="Zn-dependent exopeptidases"/>
    <property type="match status" value="1"/>
</dbReference>
<feature type="domain" description="MurNAc-LAA" evidence="3">
    <location>
        <begin position="70"/>
        <end position="190"/>
    </location>
</feature>
<dbReference type="InterPro" id="IPR002508">
    <property type="entry name" value="MurNAc-LAA_cat"/>
</dbReference>
<evidence type="ECO:0000256" key="1">
    <source>
        <dbReference type="ARBA" id="ARBA00022801"/>
    </source>
</evidence>
<comment type="caution">
    <text evidence="4">The sequence shown here is derived from an EMBL/GenBank/DDBJ whole genome shotgun (WGS) entry which is preliminary data.</text>
</comment>
<reference evidence="5" key="1">
    <citation type="journal article" date="2019" name="Int. J. Syst. Evol. Microbiol.">
        <title>The Global Catalogue of Microorganisms (GCM) 10K type strain sequencing project: providing services to taxonomists for standard genome sequencing and annotation.</title>
        <authorList>
            <consortium name="The Broad Institute Genomics Platform"/>
            <consortium name="The Broad Institute Genome Sequencing Center for Infectious Disease"/>
            <person name="Wu L."/>
            <person name="Ma J."/>
        </authorList>
    </citation>
    <scope>NUCLEOTIDE SEQUENCE [LARGE SCALE GENOMIC DNA]</scope>
    <source>
        <strain evidence="5">JCM 16981</strain>
    </source>
</reference>
<dbReference type="CDD" id="cd02696">
    <property type="entry name" value="MurNAc-LAA"/>
    <property type="match status" value="1"/>
</dbReference>
<dbReference type="EMBL" id="BAABCK010000021">
    <property type="protein sequence ID" value="GAA3723388.1"/>
    <property type="molecule type" value="Genomic_DNA"/>
</dbReference>
<accession>A0ABP7ERG3</accession>
<evidence type="ECO:0000313" key="5">
    <source>
        <dbReference type="Proteomes" id="UP001500920"/>
    </source>
</evidence>
<evidence type="ECO:0000256" key="2">
    <source>
        <dbReference type="ARBA" id="ARBA00023316"/>
    </source>
</evidence>
<proteinExistence type="predicted"/>
<dbReference type="PANTHER" id="PTHR30404">
    <property type="entry name" value="N-ACETYLMURAMOYL-L-ALANINE AMIDASE"/>
    <property type="match status" value="1"/>
</dbReference>
<dbReference type="Pfam" id="PF08460">
    <property type="entry name" value="SH3_5"/>
    <property type="match status" value="1"/>
</dbReference>
<gene>
    <name evidence="4" type="ORF">GCM10022378_11910</name>
</gene>
<dbReference type="Pfam" id="PF01520">
    <property type="entry name" value="Amidase_3"/>
    <property type="match status" value="1"/>
</dbReference>
<keyword evidence="1" id="KW-0378">Hydrolase</keyword>
<evidence type="ECO:0000313" key="4">
    <source>
        <dbReference type="EMBL" id="GAA3723388.1"/>
    </source>
</evidence>
<protein>
    <recommendedName>
        <fullName evidence="3">MurNAc-LAA domain-containing protein</fullName>
    </recommendedName>
</protein>